<name>A0A0B6YFK5_9EUPU</name>
<dbReference type="EMBL" id="HACG01008097">
    <property type="protein sequence ID" value="CEK54962.1"/>
    <property type="molecule type" value="Transcribed_RNA"/>
</dbReference>
<evidence type="ECO:0000313" key="2">
    <source>
        <dbReference type="EMBL" id="CEK54962.1"/>
    </source>
</evidence>
<reference evidence="2" key="1">
    <citation type="submission" date="2014-12" db="EMBL/GenBank/DDBJ databases">
        <title>Insight into the proteome of Arion vulgaris.</title>
        <authorList>
            <person name="Aradska J."/>
            <person name="Bulat T."/>
            <person name="Smidak R."/>
            <person name="Sarate P."/>
            <person name="Gangsoo J."/>
            <person name="Sialana F."/>
            <person name="Bilban M."/>
            <person name="Lubec G."/>
        </authorList>
    </citation>
    <scope>NUCLEOTIDE SEQUENCE</scope>
    <source>
        <tissue evidence="2">Skin</tissue>
    </source>
</reference>
<dbReference type="AlphaFoldDB" id="A0A0B6YFK5"/>
<sequence length="96" mass="10195">TSDTCSDVIPTMATTLIGDHHAFGGTPLAMLAAQCSKITNKSPPPLAEATVGKSFMPWRKQSPHAPSPGSIHQHLTQQRMGGLNHGSLQMSSNLYN</sequence>
<feature type="non-terminal residue" evidence="2">
    <location>
        <position position="1"/>
    </location>
</feature>
<feature type="non-terminal residue" evidence="2">
    <location>
        <position position="96"/>
    </location>
</feature>
<accession>A0A0B6YFK5</accession>
<gene>
    <name evidence="2" type="primary">ORF24023</name>
</gene>
<feature type="compositionally biased region" description="Polar residues" evidence="1">
    <location>
        <begin position="86"/>
        <end position="96"/>
    </location>
</feature>
<evidence type="ECO:0000256" key="1">
    <source>
        <dbReference type="SAM" id="MobiDB-lite"/>
    </source>
</evidence>
<proteinExistence type="predicted"/>
<protein>
    <submittedName>
        <fullName evidence="2">Uncharacterized protein</fullName>
    </submittedName>
</protein>
<organism evidence="2">
    <name type="scientific">Arion vulgaris</name>
    <dbReference type="NCBI Taxonomy" id="1028688"/>
    <lineage>
        <taxon>Eukaryota</taxon>
        <taxon>Metazoa</taxon>
        <taxon>Spiralia</taxon>
        <taxon>Lophotrochozoa</taxon>
        <taxon>Mollusca</taxon>
        <taxon>Gastropoda</taxon>
        <taxon>Heterobranchia</taxon>
        <taxon>Euthyneura</taxon>
        <taxon>Panpulmonata</taxon>
        <taxon>Eupulmonata</taxon>
        <taxon>Stylommatophora</taxon>
        <taxon>Helicina</taxon>
        <taxon>Arionoidea</taxon>
        <taxon>Arionidae</taxon>
        <taxon>Arion</taxon>
    </lineage>
</organism>
<feature type="region of interest" description="Disordered" evidence="1">
    <location>
        <begin position="43"/>
        <end position="96"/>
    </location>
</feature>